<evidence type="ECO:0000259" key="8">
    <source>
        <dbReference type="PROSITE" id="PS50109"/>
    </source>
</evidence>
<accession>A0A6J6KZL3</accession>
<dbReference type="GO" id="GO:0016036">
    <property type="term" value="P:cellular response to phosphate starvation"/>
    <property type="evidence" value="ECO:0007669"/>
    <property type="project" value="TreeGrafter"/>
</dbReference>
<evidence type="ECO:0000313" key="9">
    <source>
        <dbReference type="EMBL" id="CAB4655031.1"/>
    </source>
</evidence>
<evidence type="ECO:0000256" key="6">
    <source>
        <dbReference type="ARBA" id="ARBA00023012"/>
    </source>
</evidence>
<dbReference type="EMBL" id="CAEZWR010000011">
    <property type="protein sequence ID" value="CAB4655031.1"/>
    <property type="molecule type" value="Genomic_DNA"/>
</dbReference>
<dbReference type="InterPro" id="IPR050351">
    <property type="entry name" value="BphY/WalK/GraS-like"/>
</dbReference>
<dbReference type="InterPro" id="IPR005467">
    <property type="entry name" value="His_kinase_dom"/>
</dbReference>
<dbReference type="GO" id="GO:0000155">
    <property type="term" value="F:phosphorelay sensor kinase activity"/>
    <property type="evidence" value="ECO:0007669"/>
    <property type="project" value="InterPro"/>
</dbReference>
<evidence type="ECO:0000256" key="5">
    <source>
        <dbReference type="ARBA" id="ARBA00022777"/>
    </source>
</evidence>
<dbReference type="SUPFAM" id="SSF55874">
    <property type="entry name" value="ATPase domain of HSP90 chaperone/DNA topoisomerase II/histidine kinase"/>
    <property type="match status" value="1"/>
</dbReference>
<dbReference type="AlphaFoldDB" id="A0A6J6KZL3"/>
<dbReference type="InterPro" id="IPR004358">
    <property type="entry name" value="Sig_transdc_His_kin-like_C"/>
</dbReference>
<dbReference type="Pfam" id="PF00512">
    <property type="entry name" value="HisKA"/>
    <property type="match status" value="1"/>
</dbReference>
<dbReference type="PRINTS" id="PR00344">
    <property type="entry name" value="BCTRLSENSOR"/>
</dbReference>
<dbReference type="SMART" id="SM00388">
    <property type="entry name" value="HisKA"/>
    <property type="match status" value="1"/>
</dbReference>
<dbReference type="EC" id="2.7.13.3" evidence="2"/>
<dbReference type="Gene3D" id="1.10.287.130">
    <property type="match status" value="1"/>
</dbReference>
<evidence type="ECO:0000256" key="1">
    <source>
        <dbReference type="ARBA" id="ARBA00000085"/>
    </source>
</evidence>
<dbReference type="SMART" id="SM00387">
    <property type="entry name" value="HATPase_c"/>
    <property type="match status" value="1"/>
</dbReference>
<dbReference type="GO" id="GO:0004721">
    <property type="term" value="F:phosphoprotein phosphatase activity"/>
    <property type="evidence" value="ECO:0007669"/>
    <property type="project" value="TreeGrafter"/>
</dbReference>
<proteinExistence type="predicted"/>
<dbReference type="InterPro" id="IPR003594">
    <property type="entry name" value="HATPase_dom"/>
</dbReference>
<evidence type="ECO:0000256" key="3">
    <source>
        <dbReference type="ARBA" id="ARBA00022553"/>
    </source>
</evidence>
<dbReference type="PROSITE" id="PS50109">
    <property type="entry name" value="HIS_KIN"/>
    <property type="match status" value="1"/>
</dbReference>
<dbReference type="Pfam" id="PF02518">
    <property type="entry name" value="HATPase_c"/>
    <property type="match status" value="1"/>
</dbReference>
<protein>
    <recommendedName>
        <fullName evidence="2">histidine kinase</fullName>
        <ecNumber evidence="2">2.7.13.3</ecNumber>
    </recommendedName>
</protein>
<evidence type="ECO:0000313" key="10">
    <source>
        <dbReference type="EMBL" id="CAB4907707.1"/>
    </source>
</evidence>
<dbReference type="InterPro" id="IPR003661">
    <property type="entry name" value="HisK_dim/P_dom"/>
</dbReference>
<keyword evidence="5" id="KW-0418">Kinase</keyword>
<feature type="domain" description="Histidine kinase" evidence="8">
    <location>
        <begin position="195"/>
        <end position="409"/>
    </location>
</feature>
<dbReference type="Gene3D" id="3.30.565.10">
    <property type="entry name" value="Histidine kinase-like ATPase, C-terminal domain"/>
    <property type="match status" value="1"/>
</dbReference>
<keyword evidence="6" id="KW-0902">Two-component regulatory system</keyword>
<gene>
    <name evidence="9" type="ORF">UFOPK2282_00166</name>
    <name evidence="10" type="ORF">UFOPK3576_00887</name>
</gene>
<reference evidence="9" key="1">
    <citation type="submission" date="2020-05" db="EMBL/GenBank/DDBJ databases">
        <authorList>
            <person name="Chiriac C."/>
            <person name="Salcher M."/>
            <person name="Ghai R."/>
            <person name="Kavagutti S V."/>
        </authorList>
    </citation>
    <scope>NUCLEOTIDE SEQUENCE</scope>
</reference>
<dbReference type="PANTHER" id="PTHR45453">
    <property type="entry name" value="PHOSPHATE REGULON SENSOR PROTEIN PHOR"/>
    <property type="match status" value="1"/>
</dbReference>
<keyword evidence="7" id="KW-1133">Transmembrane helix</keyword>
<name>A0A6J6KZL3_9ZZZZ</name>
<dbReference type="InterPro" id="IPR036890">
    <property type="entry name" value="HATPase_C_sf"/>
</dbReference>
<keyword evidence="7" id="KW-0812">Transmembrane</keyword>
<feature type="transmembrane region" description="Helical" evidence="7">
    <location>
        <begin position="6"/>
        <end position="28"/>
    </location>
</feature>
<keyword evidence="4" id="KW-0808">Transferase</keyword>
<evidence type="ECO:0000256" key="2">
    <source>
        <dbReference type="ARBA" id="ARBA00012438"/>
    </source>
</evidence>
<dbReference type="EMBL" id="CAFBMO010000031">
    <property type="protein sequence ID" value="CAB4907707.1"/>
    <property type="molecule type" value="Genomic_DNA"/>
</dbReference>
<sequence>MKLQTRLTITVTLIIAFIAVAIGGFAILRSESVELNRIDSVLVDYTTQLSTTEDDPLMLSQFLVDDSPFPVTMTYLTPDGEVIEISDSTNGLQDPPTATQLTESVKEPISLDAPNPVRMSAAPLGDDDYLLVSTSLEPVISNRADQIKLLSLFTLGMMLLGFLVTFVFFRQDSQLANLVTALEQRQKHMQEFLGDASHELRTPLTVIKGYVELLSSNKVSDAEQLERYYSRMGTEIDRMETLIRDLLLIAELSEDSSRTQEEFDLSSALQHQITDLEQLEPLRSVTQSLEGDISIMCSPDLMVRLLSNVFSNIRRHTPSDAPVNISLKKVRADAVLTIEDGGPGLPNDAYSAGIQFFQRFDQSRSRESGGSGLGMSIMRGIADSVDGTINLQPSALGGLAVQMTFPINPSK</sequence>
<dbReference type="GO" id="GO:0005886">
    <property type="term" value="C:plasma membrane"/>
    <property type="evidence" value="ECO:0007669"/>
    <property type="project" value="TreeGrafter"/>
</dbReference>
<dbReference type="InterPro" id="IPR036097">
    <property type="entry name" value="HisK_dim/P_sf"/>
</dbReference>
<dbReference type="CDD" id="cd00082">
    <property type="entry name" value="HisKA"/>
    <property type="match status" value="1"/>
</dbReference>
<evidence type="ECO:0000256" key="7">
    <source>
        <dbReference type="SAM" id="Phobius"/>
    </source>
</evidence>
<feature type="transmembrane region" description="Helical" evidence="7">
    <location>
        <begin position="149"/>
        <end position="169"/>
    </location>
</feature>
<dbReference type="FunFam" id="1.10.287.130:FF:000001">
    <property type="entry name" value="Two-component sensor histidine kinase"/>
    <property type="match status" value="1"/>
</dbReference>
<comment type="catalytic activity">
    <reaction evidence="1">
        <text>ATP + protein L-histidine = ADP + protein N-phospho-L-histidine.</text>
        <dbReference type="EC" id="2.7.13.3"/>
    </reaction>
</comment>
<keyword evidence="3" id="KW-0597">Phosphoprotein</keyword>
<organism evidence="9">
    <name type="scientific">freshwater metagenome</name>
    <dbReference type="NCBI Taxonomy" id="449393"/>
    <lineage>
        <taxon>unclassified sequences</taxon>
        <taxon>metagenomes</taxon>
        <taxon>ecological metagenomes</taxon>
    </lineage>
</organism>
<keyword evidence="7" id="KW-0472">Membrane</keyword>
<dbReference type="SUPFAM" id="SSF47384">
    <property type="entry name" value="Homodimeric domain of signal transducing histidine kinase"/>
    <property type="match status" value="1"/>
</dbReference>
<evidence type="ECO:0000256" key="4">
    <source>
        <dbReference type="ARBA" id="ARBA00022679"/>
    </source>
</evidence>
<dbReference type="PANTHER" id="PTHR45453:SF1">
    <property type="entry name" value="PHOSPHATE REGULON SENSOR PROTEIN PHOR"/>
    <property type="match status" value="1"/>
</dbReference>